<dbReference type="InterPro" id="IPR011042">
    <property type="entry name" value="6-blade_b-propeller_TolB-like"/>
</dbReference>
<dbReference type="PROSITE" id="PS51257">
    <property type="entry name" value="PROKAR_LIPOPROTEIN"/>
    <property type="match status" value="1"/>
</dbReference>
<evidence type="ECO:0000313" key="1">
    <source>
        <dbReference type="EMBL" id="MXV52662.1"/>
    </source>
</evidence>
<accession>A0A7K1YDK6</accession>
<sequence length="343" mass="37524">MKSDILFKVAAGVVLLGIGCKSENMDDLGKPKTLGTSSQYTVTTIAGGNNTEEQKDGIGKNAYFIGPNGIAVSAVSNNIYITDPIASSLRKIESDSIVTTIHYPENSLPALFAPGEIAVTNDGTITFSQNGDFRSSPSIISFKPGSSDHPISRELVDQGGLSADPQLNLVWAIDRARIQDNFFVYQIEPLKRLPLSLILKIDDVSLTIRFELIAACKDGVKYLMGRTYGPVNPVDEPQLYILDKNKVIKPATISYHFTDVTGITAKRDGSAIYVADNEFIKKIDLKKNTVEVIAGPNETYSDDRDGVGRDADVHAFKLAISKDESAIYFTEFYRSTKIRKITL</sequence>
<dbReference type="EMBL" id="WVHT01000009">
    <property type="protein sequence ID" value="MXV52662.1"/>
    <property type="molecule type" value="Genomic_DNA"/>
</dbReference>
<evidence type="ECO:0000313" key="2">
    <source>
        <dbReference type="Proteomes" id="UP000466586"/>
    </source>
</evidence>
<organism evidence="1 2">
    <name type="scientific">Hufsiella arboris</name>
    <dbReference type="NCBI Taxonomy" id="2695275"/>
    <lineage>
        <taxon>Bacteria</taxon>
        <taxon>Pseudomonadati</taxon>
        <taxon>Bacteroidota</taxon>
        <taxon>Sphingobacteriia</taxon>
        <taxon>Sphingobacteriales</taxon>
        <taxon>Sphingobacteriaceae</taxon>
        <taxon>Hufsiella</taxon>
    </lineage>
</organism>
<dbReference type="PANTHER" id="PTHR46388:SF2">
    <property type="entry name" value="NHL REPEAT-CONTAINING PROTEIN 2"/>
    <property type="match status" value="1"/>
</dbReference>
<dbReference type="SUPFAM" id="SSF101898">
    <property type="entry name" value="NHL repeat"/>
    <property type="match status" value="1"/>
</dbReference>
<reference evidence="1 2" key="1">
    <citation type="submission" date="2019-11" db="EMBL/GenBank/DDBJ databases">
        <title>Pedobacter sp. HMF7647 Genome sequencing and assembly.</title>
        <authorList>
            <person name="Kang H."/>
            <person name="Kim H."/>
            <person name="Joh K."/>
        </authorList>
    </citation>
    <scope>NUCLEOTIDE SEQUENCE [LARGE SCALE GENOMIC DNA]</scope>
    <source>
        <strain evidence="1 2">HMF7647</strain>
    </source>
</reference>
<protein>
    <submittedName>
        <fullName evidence="1">Uncharacterized protein</fullName>
    </submittedName>
</protein>
<dbReference type="Proteomes" id="UP000466586">
    <property type="component" value="Unassembled WGS sequence"/>
</dbReference>
<dbReference type="Gene3D" id="2.120.10.30">
    <property type="entry name" value="TolB, C-terminal domain"/>
    <property type="match status" value="2"/>
</dbReference>
<comment type="caution">
    <text evidence="1">The sequence shown here is derived from an EMBL/GenBank/DDBJ whole genome shotgun (WGS) entry which is preliminary data.</text>
</comment>
<dbReference type="PANTHER" id="PTHR46388">
    <property type="entry name" value="NHL REPEAT-CONTAINING PROTEIN 2"/>
    <property type="match status" value="1"/>
</dbReference>
<gene>
    <name evidence="1" type="ORF">GS399_16935</name>
</gene>
<keyword evidence="2" id="KW-1185">Reference proteome</keyword>
<proteinExistence type="predicted"/>
<dbReference type="RefSeq" id="WP_160845839.1">
    <property type="nucleotide sequence ID" value="NZ_WVHT01000009.1"/>
</dbReference>
<dbReference type="AlphaFoldDB" id="A0A7K1YDK6"/>
<name>A0A7K1YDK6_9SPHI</name>